<evidence type="ECO:0008006" key="3">
    <source>
        <dbReference type="Google" id="ProtNLM"/>
    </source>
</evidence>
<comment type="caution">
    <text evidence="1">The sequence shown here is derived from an EMBL/GenBank/DDBJ whole genome shotgun (WGS) entry which is preliminary data.</text>
</comment>
<proteinExistence type="predicted"/>
<dbReference type="EMBL" id="JBHTCG010000002">
    <property type="protein sequence ID" value="MFC7381471.1"/>
    <property type="molecule type" value="Genomic_DNA"/>
</dbReference>
<protein>
    <recommendedName>
        <fullName evidence="3">DUF4333 domain-containing protein</fullName>
    </recommendedName>
</protein>
<name>A0ABW2NYY9_9ACTN</name>
<sequence>MSPHGSQSRLQVPTPGIRYQIVVDGQLRTPTAMKVTARIWILGGVAALTEIMWRINIPPALEDKMMHGLPSRGTLRARGAVLILLVLLALAACTAEKGPTVTQAGQTLKTHILQALKERQAQNVNITDPGGRNISCAQGKAKQTFAATGNDLPERRPETLRSMLLGTVERIAPYEIDDAESFDKPIRVSSDSLRVTLVLDSPSSGVYAISGETECLALS</sequence>
<dbReference type="RefSeq" id="WP_380824398.1">
    <property type="nucleotide sequence ID" value="NZ_JBHTCG010000002.1"/>
</dbReference>
<evidence type="ECO:0000313" key="1">
    <source>
        <dbReference type="EMBL" id="MFC7381471.1"/>
    </source>
</evidence>
<organism evidence="1 2">
    <name type="scientific">Sphaerisporangium rhizosphaerae</name>
    <dbReference type="NCBI Taxonomy" id="2269375"/>
    <lineage>
        <taxon>Bacteria</taxon>
        <taxon>Bacillati</taxon>
        <taxon>Actinomycetota</taxon>
        <taxon>Actinomycetes</taxon>
        <taxon>Streptosporangiales</taxon>
        <taxon>Streptosporangiaceae</taxon>
        <taxon>Sphaerisporangium</taxon>
    </lineage>
</organism>
<reference evidence="2" key="1">
    <citation type="journal article" date="2019" name="Int. J. Syst. Evol. Microbiol.">
        <title>The Global Catalogue of Microorganisms (GCM) 10K type strain sequencing project: providing services to taxonomists for standard genome sequencing and annotation.</title>
        <authorList>
            <consortium name="The Broad Institute Genomics Platform"/>
            <consortium name="The Broad Institute Genome Sequencing Center for Infectious Disease"/>
            <person name="Wu L."/>
            <person name="Ma J."/>
        </authorList>
    </citation>
    <scope>NUCLEOTIDE SEQUENCE [LARGE SCALE GENOMIC DNA]</scope>
    <source>
        <strain evidence="2">CECT 7649</strain>
    </source>
</reference>
<accession>A0ABW2NYY9</accession>
<dbReference type="Proteomes" id="UP001596496">
    <property type="component" value="Unassembled WGS sequence"/>
</dbReference>
<gene>
    <name evidence="1" type="ORF">ACFQSB_04570</name>
</gene>
<evidence type="ECO:0000313" key="2">
    <source>
        <dbReference type="Proteomes" id="UP001596496"/>
    </source>
</evidence>
<keyword evidence="2" id="KW-1185">Reference proteome</keyword>